<dbReference type="EMBL" id="VCGU01000004">
    <property type="protein sequence ID" value="TRY76695.1"/>
    <property type="molecule type" value="Genomic_DNA"/>
</dbReference>
<feature type="domain" description="RWD" evidence="2">
    <location>
        <begin position="12"/>
        <end position="114"/>
    </location>
</feature>
<evidence type="ECO:0000256" key="1">
    <source>
        <dbReference type="SAM" id="MobiDB-lite"/>
    </source>
</evidence>
<evidence type="ECO:0000313" key="3">
    <source>
        <dbReference type="EMBL" id="TRY76695.1"/>
    </source>
</evidence>
<dbReference type="PANTHER" id="PTHR21275">
    <property type="entry name" value="RWD DOMAIN-CONTAINING PROTEIN 4"/>
    <property type="match status" value="1"/>
</dbReference>
<dbReference type="PROSITE" id="PS50908">
    <property type="entry name" value="RWD"/>
    <property type="match status" value="1"/>
</dbReference>
<evidence type="ECO:0000313" key="4">
    <source>
        <dbReference type="Proteomes" id="UP000318571"/>
    </source>
</evidence>
<dbReference type="Gene3D" id="3.10.110.10">
    <property type="entry name" value="Ubiquitin Conjugating Enzyme"/>
    <property type="match status" value="1"/>
</dbReference>
<dbReference type="SUPFAM" id="SSF54495">
    <property type="entry name" value="UBC-like"/>
    <property type="match status" value="1"/>
</dbReference>
<name>A0A553PG92_TIGCA</name>
<dbReference type="OrthoDB" id="10045773at2759"/>
<dbReference type="AlphaFoldDB" id="A0A553PG92"/>
<dbReference type="Proteomes" id="UP000318571">
    <property type="component" value="Chromosome 5"/>
</dbReference>
<comment type="caution">
    <text evidence="3">The sequence shown here is derived from an EMBL/GenBank/DDBJ whole genome shotgun (WGS) entry which is preliminary data.</text>
</comment>
<dbReference type="InterPro" id="IPR006575">
    <property type="entry name" value="RWD_dom"/>
</dbReference>
<dbReference type="InterPro" id="IPR016135">
    <property type="entry name" value="UBQ-conjugating_enzyme/RWD"/>
</dbReference>
<dbReference type="InterPro" id="IPR042770">
    <property type="entry name" value="RWDD4"/>
</dbReference>
<keyword evidence="4" id="KW-1185">Reference proteome</keyword>
<evidence type="ECO:0000259" key="2">
    <source>
        <dbReference type="PROSITE" id="PS50908"/>
    </source>
</evidence>
<feature type="region of interest" description="Disordered" evidence="1">
    <location>
        <begin position="133"/>
        <end position="171"/>
    </location>
</feature>
<reference evidence="3 4" key="1">
    <citation type="journal article" date="2018" name="Nat. Ecol. Evol.">
        <title>Genomic signatures of mitonuclear coevolution across populations of Tigriopus californicus.</title>
        <authorList>
            <person name="Barreto F.S."/>
            <person name="Watson E.T."/>
            <person name="Lima T.G."/>
            <person name="Willett C.S."/>
            <person name="Edmands S."/>
            <person name="Li W."/>
            <person name="Burton R.S."/>
        </authorList>
    </citation>
    <scope>NUCLEOTIDE SEQUENCE [LARGE SCALE GENOMIC DNA]</scope>
    <source>
        <strain evidence="3 4">San Diego</strain>
    </source>
</reference>
<gene>
    <name evidence="3" type="ORF">TCAL_02670</name>
</gene>
<protein>
    <recommendedName>
        <fullName evidence="2">RWD domain-containing protein</fullName>
    </recommendedName>
</protein>
<dbReference type="PANTHER" id="PTHR21275:SF1">
    <property type="entry name" value="RWD DOMAIN-CONTAINING PROTEIN 4"/>
    <property type="match status" value="1"/>
</dbReference>
<sequence length="194" mass="22358">MADEDIKALQEEEREVLESIYEGDDQFKALSATQFQYKYGQDGQGKAFILDLTWTDQYPNEMPQIDMDTFYNKHLLADVKESVLTAVKSEAEAMLGMSMTYSLFEHVKEHIEELLANQPDVIQVVTEAMSKVKTTDDDSAEVSSKTEKKKEQFTKAQKRRMWDKGGLESEERPRGWNWFDVIRHLSQTGGSKDE</sequence>
<organism evidence="3 4">
    <name type="scientific">Tigriopus californicus</name>
    <name type="common">Marine copepod</name>
    <dbReference type="NCBI Taxonomy" id="6832"/>
    <lineage>
        <taxon>Eukaryota</taxon>
        <taxon>Metazoa</taxon>
        <taxon>Ecdysozoa</taxon>
        <taxon>Arthropoda</taxon>
        <taxon>Crustacea</taxon>
        <taxon>Multicrustacea</taxon>
        <taxon>Hexanauplia</taxon>
        <taxon>Copepoda</taxon>
        <taxon>Harpacticoida</taxon>
        <taxon>Harpacticidae</taxon>
        <taxon>Tigriopus</taxon>
    </lineage>
</organism>
<proteinExistence type="predicted"/>
<dbReference type="Pfam" id="PF05773">
    <property type="entry name" value="RWD"/>
    <property type="match status" value="1"/>
</dbReference>
<dbReference type="SMART" id="SM00591">
    <property type="entry name" value="RWD"/>
    <property type="match status" value="1"/>
</dbReference>
<dbReference type="OMA" id="CGMTYTL"/>
<accession>A0A553PG92</accession>
<dbReference type="CDD" id="cd23817">
    <property type="entry name" value="RWD-RWDD4"/>
    <property type="match status" value="1"/>
</dbReference>
<feature type="compositionally biased region" description="Basic and acidic residues" evidence="1">
    <location>
        <begin position="160"/>
        <end position="171"/>
    </location>
</feature>
<feature type="compositionally biased region" description="Basic and acidic residues" evidence="1">
    <location>
        <begin position="144"/>
        <end position="153"/>
    </location>
</feature>
<dbReference type="STRING" id="6832.A0A553PG92"/>